<name>A0A645GYJ8_9ZZZZ</name>
<gene>
    <name evidence="1" type="ORF">SDC9_178280</name>
</gene>
<dbReference type="EMBL" id="VSSQ01082069">
    <property type="protein sequence ID" value="MPN30809.1"/>
    <property type="molecule type" value="Genomic_DNA"/>
</dbReference>
<dbReference type="AlphaFoldDB" id="A0A645GYJ8"/>
<organism evidence="1">
    <name type="scientific">bioreactor metagenome</name>
    <dbReference type="NCBI Taxonomy" id="1076179"/>
    <lineage>
        <taxon>unclassified sequences</taxon>
        <taxon>metagenomes</taxon>
        <taxon>ecological metagenomes</taxon>
    </lineage>
</organism>
<accession>A0A645GYJ8</accession>
<proteinExistence type="predicted"/>
<reference evidence="1" key="1">
    <citation type="submission" date="2019-08" db="EMBL/GenBank/DDBJ databases">
        <authorList>
            <person name="Kucharzyk K."/>
            <person name="Murdoch R.W."/>
            <person name="Higgins S."/>
            <person name="Loffler F."/>
        </authorList>
    </citation>
    <scope>NUCLEOTIDE SEQUENCE</scope>
</reference>
<sequence length="92" mass="10422">MFFEQLALKAEDGNAAAIFMLPGRINGLLVGCYADAAGIIRLPQLDQCHRYRVGSIKDAARIHQIDSRVIRSKCELDRMRQLHRELVQGKMI</sequence>
<protein>
    <submittedName>
        <fullName evidence="1">Uncharacterized protein</fullName>
    </submittedName>
</protein>
<comment type="caution">
    <text evidence="1">The sequence shown here is derived from an EMBL/GenBank/DDBJ whole genome shotgun (WGS) entry which is preliminary data.</text>
</comment>
<evidence type="ECO:0000313" key="1">
    <source>
        <dbReference type="EMBL" id="MPN30809.1"/>
    </source>
</evidence>